<proteinExistence type="predicted"/>
<evidence type="ECO:0000313" key="3">
    <source>
        <dbReference type="Proteomes" id="UP001519344"/>
    </source>
</evidence>
<name>A0ABS4I736_9BACL</name>
<keyword evidence="1" id="KW-0472">Membrane</keyword>
<accession>A0ABS4I736</accession>
<evidence type="ECO:0000256" key="1">
    <source>
        <dbReference type="SAM" id="Phobius"/>
    </source>
</evidence>
<protein>
    <submittedName>
        <fullName evidence="2">Membrane protein CcdC involved in cytochrome C biogenesis</fullName>
    </submittedName>
</protein>
<dbReference type="InterPro" id="IPR058247">
    <property type="entry name" value="DUF1453"/>
</dbReference>
<dbReference type="Pfam" id="PF07301">
    <property type="entry name" value="DUF1453"/>
    <property type="match status" value="1"/>
</dbReference>
<feature type="transmembrane region" description="Helical" evidence="1">
    <location>
        <begin position="98"/>
        <end position="117"/>
    </location>
</feature>
<comment type="caution">
    <text evidence="2">The sequence shown here is derived from an EMBL/GenBank/DDBJ whole genome shotgun (WGS) entry which is preliminary data.</text>
</comment>
<dbReference type="Proteomes" id="UP001519344">
    <property type="component" value="Unassembled WGS sequence"/>
</dbReference>
<keyword evidence="3" id="KW-1185">Reference proteome</keyword>
<keyword evidence="1" id="KW-0812">Transmembrane</keyword>
<dbReference type="RefSeq" id="WP_167055455.1">
    <property type="nucleotide sequence ID" value="NZ_JAAOZR010000010.1"/>
</dbReference>
<sequence length="168" mass="19536">MSANNMIYILLLIFLAYRIFRRVQRTFGWQQLSLRRLRIMNGLFCVIGLLFLIEGVFHWVSLVSDVIGASLGIILAYYSAETTRFEIREGLRLYRSSAWIGGTVTLLFIGRLSYRIYAMMQDSHAHQLSSQWKSLGGTWTSGLMLIMIAYYFTYNLFLIRKQKQLNPA</sequence>
<reference evidence="2 3" key="1">
    <citation type="submission" date="2021-03" db="EMBL/GenBank/DDBJ databases">
        <title>Genomic Encyclopedia of Type Strains, Phase IV (KMG-IV): sequencing the most valuable type-strain genomes for metagenomic binning, comparative biology and taxonomic classification.</title>
        <authorList>
            <person name="Goeker M."/>
        </authorList>
    </citation>
    <scope>NUCLEOTIDE SEQUENCE [LARGE SCALE GENOMIC DNA]</scope>
    <source>
        <strain evidence="2 3">DSM 24950</strain>
    </source>
</reference>
<feature type="transmembrane region" description="Helical" evidence="1">
    <location>
        <begin position="59"/>
        <end position="78"/>
    </location>
</feature>
<gene>
    <name evidence="2" type="ORF">J2Z65_005975</name>
</gene>
<keyword evidence="1" id="KW-1133">Transmembrane helix</keyword>
<feature type="transmembrane region" description="Helical" evidence="1">
    <location>
        <begin position="35"/>
        <end position="53"/>
    </location>
</feature>
<evidence type="ECO:0000313" key="2">
    <source>
        <dbReference type="EMBL" id="MBP1966715.1"/>
    </source>
</evidence>
<dbReference type="EMBL" id="JAGGKV010000024">
    <property type="protein sequence ID" value="MBP1966715.1"/>
    <property type="molecule type" value="Genomic_DNA"/>
</dbReference>
<feature type="transmembrane region" description="Helical" evidence="1">
    <location>
        <begin position="137"/>
        <end position="159"/>
    </location>
</feature>
<organism evidence="2 3">
    <name type="scientific">Paenibacillus aceris</name>
    <dbReference type="NCBI Taxonomy" id="869555"/>
    <lineage>
        <taxon>Bacteria</taxon>
        <taxon>Bacillati</taxon>
        <taxon>Bacillota</taxon>
        <taxon>Bacilli</taxon>
        <taxon>Bacillales</taxon>
        <taxon>Paenibacillaceae</taxon>
        <taxon>Paenibacillus</taxon>
    </lineage>
</organism>
<feature type="transmembrane region" description="Helical" evidence="1">
    <location>
        <begin position="6"/>
        <end position="23"/>
    </location>
</feature>